<name>A0AA48GXC9_9BACT</name>
<reference evidence="2" key="1">
    <citation type="journal article" date="2023" name="Int. J. Syst. Evol. Microbiol.">
        <title>Mesoterricola silvestris gen. nov., sp. nov., Mesoterricola sediminis sp. nov., Geothrix oryzae sp. nov., Geothrix edaphica sp. nov., Geothrix rubra sp. nov., and Geothrix limicola sp. nov., six novel members of Acidobacteriota isolated from soils.</title>
        <authorList>
            <person name="Itoh H."/>
            <person name="Sugisawa Y."/>
            <person name="Mise K."/>
            <person name="Xu Z."/>
            <person name="Kuniyasu M."/>
            <person name="Ushijima N."/>
            <person name="Kawano K."/>
            <person name="Kobayashi E."/>
            <person name="Shiratori Y."/>
            <person name="Masuda Y."/>
            <person name="Senoo K."/>
        </authorList>
    </citation>
    <scope>NUCLEOTIDE SEQUENCE</scope>
    <source>
        <strain evidence="2">W786</strain>
    </source>
</reference>
<dbReference type="GO" id="GO:0015661">
    <property type="term" value="F:L-lysine efflux transmembrane transporter activity"/>
    <property type="evidence" value="ECO:0007669"/>
    <property type="project" value="InterPro"/>
</dbReference>
<protein>
    <recommendedName>
        <fullName evidence="4">Lysine exporter LysO family protein</fullName>
    </recommendedName>
</protein>
<dbReference type="Proteomes" id="UP001228113">
    <property type="component" value="Chromosome"/>
</dbReference>
<feature type="transmembrane region" description="Helical" evidence="1">
    <location>
        <begin position="240"/>
        <end position="260"/>
    </location>
</feature>
<evidence type="ECO:0000313" key="3">
    <source>
        <dbReference type="Proteomes" id="UP001228113"/>
    </source>
</evidence>
<proteinExistence type="predicted"/>
<accession>A0AA48GXC9</accession>
<dbReference type="EMBL" id="AP027081">
    <property type="protein sequence ID" value="BDU76125.1"/>
    <property type="molecule type" value="Genomic_DNA"/>
</dbReference>
<dbReference type="KEGG" id="msea:METESE_10830"/>
<feature type="transmembrane region" description="Helical" evidence="1">
    <location>
        <begin position="62"/>
        <end position="84"/>
    </location>
</feature>
<organism evidence="2 3">
    <name type="scientific">Mesoterricola sediminis</name>
    <dbReference type="NCBI Taxonomy" id="2927980"/>
    <lineage>
        <taxon>Bacteria</taxon>
        <taxon>Pseudomonadati</taxon>
        <taxon>Acidobacteriota</taxon>
        <taxon>Holophagae</taxon>
        <taxon>Holophagales</taxon>
        <taxon>Holophagaceae</taxon>
        <taxon>Mesoterricola</taxon>
    </lineage>
</organism>
<dbReference type="GO" id="GO:0005886">
    <property type="term" value="C:plasma membrane"/>
    <property type="evidence" value="ECO:0007669"/>
    <property type="project" value="TreeGrafter"/>
</dbReference>
<keyword evidence="1" id="KW-0812">Transmembrane</keyword>
<evidence type="ECO:0000256" key="1">
    <source>
        <dbReference type="SAM" id="Phobius"/>
    </source>
</evidence>
<feature type="transmembrane region" description="Helical" evidence="1">
    <location>
        <begin position="32"/>
        <end position="50"/>
    </location>
</feature>
<keyword evidence="1" id="KW-1133">Transmembrane helix</keyword>
<gene>
    <name evidence="2" type="ORF">METESE_10830</name>
</gene>
<evidence type="ECO:0008006" key="4">
    <source>
        <dbReference type="Google" id="ProtNLM"/>
    </source>
</evidence>
<sequence>MNVLALLLLLAGGALAGWLLRRYPKALAFNRIATRTAIAALLAVMGFRLARSRDLFARDPGVLAWAVGSALLLVIVFFLAQLAFGRLTRHRAAAVAEAGATPGCLHEVTAVALNVGWIALGWGACALLPGRISATLPVETLADLVLRFLAVVIGFDLGAELERLHLRELPPALLLMPFVNILGSLACGAAFALMRGMPVREGLLLYAGLGWYSLSSVLIAQKGLLVFAALAFIHNVFRELFAILTAPLAARISPYLPIHIGGATSMDVMLPFVQRHAGRTYTLVSFYSGMVCSLAVIPLVKLLLG</sequence>
<feature type="transmembrane region" description="Helical" evidence="1">
    <location>
        <begin position="280"/>
        <end position="304"/>
    </location>
</feature>
<feature type="transmembrane region" description="Helical" evidence="1">
    <location>
        <begin position="173"/>
        <end position="194"/>
    </location>
</feature>
<feature type="transmembrane region" description="Helical" evidence="1">
    <location>
        <begin position="214"/>
        <end position="233"/>
    </location>
</feature>
<dbReference type="AlphaFoldDB" id="A0AA48GXC9"/>
<dbReference type="Pfam" id="PF03956">
    <property type="entry name" value="Lys_export"/>
    <property type="match status" value="1"/>
</dbReference>
<evidence type="ECO:0000313" key="2">
    <source>
        <dbReference type="EMBL" id="BDU76125.1"/>
    </source>
</evidence>
<dbReference type="PANTHER" id="PTHR35804">
    <property type="entry name" value="LYSINE EXPORTER LYSO"/>
    <property type="match status" value="1"/>
</dbReference>
<keyword evidence="3" id="KW-1185">Reference proteome</keyword>
<keyword evidence="1" id="KW-0472">Membrane</keyword>
<dbReference type="InterPro" id="IPR005642">
    <property type="entry name" value="LysO"/>
</dbReference>
<dbReference type="RefSeq" id="WP_316411234.1">
    <property type="nucleotide sequence ID" value="NZ_AP027081.1"/>
</dbReference>
<dbReference type="PANTHER" id="PTHR35804:SF1">
    <property type="entry name" value="LYSINE EXPORTER LYSO"/>
    <property type="match status" value="1"/>
</dbReference>